<gene>
    <name evidence="2" type="ORF">ADH67_03155</name>
</gene>
<dbReference type="Proteomes" id="UP000214610">
    <property type="component" value="Unassembled WGS sequence"/>
</dbReference>
<reference evidence="3" key="1">
    <citation type="submission" date="2017-05" db="EMBL/GenBank/DDBJ databases">
        <title>Improved OligoMM genomes.</title>
        <authorList>
            <person name="Garzetti D."/>
        </authorList>
    </citation>
    <scope>NUCLEOTIDE SEQUENCE [LARGE SCALE GENOMIC DNA]</scope>
    <source>
        <strain evidence="3">YL45</strain>
    </source>
</reference>
<keyword evidence="1" id="KW-0812">Transmembrane</keyword>
<dbReference type="GO" id="GO:0005886">
    <property type="term" value="C:plasma membrane"/>
    <property type="evidence" value="ECO:0007669"/>
    <property type="project" value="TreeGrafter"/>
</dbReference>
<keyword evidence="1" id="KW-1133">Transmembrane helix</keyword>
<dbReference type="EMBL" id="NHMP01000001">
    <property type="protein sequence ID" value="OXE51306.1"/>
    <property type="molecule type" value="Genomic_DNA"/>
</dbReference>
<dbReference type="PANTHER" id="PTHR34980:SF2">
    <property type="entry name" value="INNER MEMBRANE PROTEIN YHAH-RELATED"/>
    <property type="match status" value="1"/>
</dbReference>
<evidence type="ECO:0000313" key="3">
    <source>
        <dbReference type="Proteomes" id="UP000214610"/>
    </source>
</evidence>
<keyword evidence="3" id="KW-1185">Reference proteome</keyword>
<dbReference type="InterPro" id="IPR008523">
    <property type="entry name" value="DUF805"/>
</dbReference>
<evidence type="ECO:0000313" key="2">
    <source>
        <dbReference type="EMBL" id="OXE51306.1"/>
    </source>
</evidence>
<feature type="transmembrane region" description="Helical" evidence="1">
    <location>
        <begin position="131"/>
        <end position="149"/>
    </location>
</feature>
<accession>A0A227KS38</accession>
<protein>
    <submittedName>
        <fullName evidence="2">DUF805 domain-containing protein</fullName>
    </submittedName>
</protein>
<feature type="transmembrane region" description="Helical" evidence="1">
    <location>
        <begin position="70"/>
        <end position="93"/>
    </location>
</feature>
<proteinExistence type="predicted"/>
<dbReference type="GeneID" id="78363511"/>
<dbReference type="RefSeq" id="WP_066591567.1">
    <property type="nucleotide sequence ID" value="NZ_CAJTBZ010000022.1"/>
</dbReference>
<dbReference type="AlphaFoldDB" id="A0A227KS38"/>
<sequence>MRNPTPGKNPFELGSYIDRFPLVFQWLYIDLNRDFFKLKGRTGVSRFWAMYIFSFIFLGIVYWICEKLATTVIVYFSLLLIGWLYVAIPCVSIGVRRLHDMGKPGFLSVFPQFGTFFMTICVAFQEIPALPITLAVVAMSVIPLIFMSLPGEKKANKYGNPCNDSMDVLKEFN</sequence>
<dbReference type="Pfam" id="PF05656">
    <property type="entry name" value="DUF805"/>
    <property type="match status" value="1"/>
</dbReference>
<feature type="transmembrane region" description="Helical" evidence="1">
    <location>
        <begin position="47"/>
        <end position="64"/>
    </location>
</feature>
<keyword evidence="1" id="KW-0472">Membrane</keyword>
<name>A0A227KS38_9BURK</name>
<comment type="caution">
    <text evidence="2">The sequence shown here is derived from an EMBL/GenBank/DDBJ whole genome shotgun (WGS) entry which is preliminary data.</text>
</comment>
<organism evidence="2 3">
    <name type="scientific">Turicimonas muris</name>
    <dbReference type="NCBI Taxonomy" id="1796652"/>
    <lineage>
        <taxon>Bacteria</taxon>
        <taxon>Pseudomonadati</taxon>
        <taxon>Pseudomonadota</taxon>
        <taxon>Betaproteobacteria</taxon>
        <taxon>Burkholderiales</taxon>
        <taxon>Sutterellaceae</taxon>
        <taxon>Turicimonas</taxon>
    </lineage>
</organism>
<evidence type="ECO:0000256" key="1">
    <source>
        <dbReference type="SAM" id="Phobius"/>
    </source>
</evidence>
<feature type="transmembrane region" description="Helical" evidence="1">
    <location>
        <begin position="105"/>
        <end position="125"/>
    </location>
</feature>
<dbReference type="PANTHER" id="PTHR34980">
    <property type="entry name" value="INNER MEMBRANE PROTEIN-RELATED-RELATED"/>
    <property type="match status" value="1"/>
</dbReference>